<organism evidence="1 2">
    <name type="scientific">Mucilaginibacter gossypiicola</name>
    <dbReference type="NCBI Taxonomy" id="551995"/>
    <lineage>
        <taxon>Bacteria</taxon>
        <taxon>Pseudomonadati</taxon>
        <taxon>Bacteroidota</taxon>
        <taxon>Sphingobacteriia</taxon>
        <taxon>Sphingobacteriales</taxon>
        <taxon>Sphingobacteriaceae</taxon>
        <taxon>Mucilaginibacter</taxon>
    </lineage>
</organism>
<dbReference type="AlphaFoldDB" id="A0A1H8S4E4"/>
<evidence type="ECO:0000313" key="2">
    <source>
        <dbReference type="Proteomes" id="UP000198942"/>
    </source>
</evidence>
<proteinExistence type="predicted"/>
<accession>A0A1H8S4E4</accession>
<reference evidence="2" key="1">
    <citation type="submission" date="2016-10" db="EMBL/GenBank/DDBJ databases">
        <authorList>
            <person name="Varghese N."/>
            <person name="Submissions S."/>
        </authorList>
    </citation>
    <scope>NUCLEOTIDE SEQUENCE [LARGE SCALE GENOMIC DNA]</scope>
    <source>
        <strain evidence="2">Gh-48</strain>
    </source>
</reference>
<gene>
    <name evidence="1" type="ORF">SAMN05192574_111165</name>
</gene>
<dbReference type="Proteomes" id="UP000198942">
    <property type="component" value="Unassembled WGS sequence"/>
</dbReference>
<keyword evidence="2" id="KW-1185">Reference proteome</keyword>
<name>A0A1H8S4E4_9SPHI</name>
<dbReference type="EMBL" id="FOCL01000011">
    <property type="protein sequence ID" value="SEO73198.1"/>
    <property type="molecule type" value="Genomic_DNA"/>
</dbReference>
<sequence>MQGFGDLFLERGLSELEFIELREFIEFTKHSVYSFNSINSGSDKKTLYIRKIHPNPGSEYGRCLRPGYPLILHNALATGRYPNVIKLRNYIALL</sequence>
<evidence type="ECO:0000313" key="1">
    <source>
        <dbReference type="EMBL" id="SEO73198.1"/>
    </source>
</evidence>
<protein>
    <submittedName>
        <fullName evidence="1">Uncharacterized protein</fullName>
    </submittedName>
</protein>